<dbReference type="Pfam" id="PF13785">
    <property type="entry name" value="DUF4178"/>
    <property type="match status" value="1"/>
</dbReference>
<dbReference type="AlphaFoldDB" id="A0A931H9E2"/>
<evidence type="ECO:0000313" key="4">
    <source>
        <dbReference type="Proteomes" id="UP000617634"/>
    </source>
</evidence>
<dbReference type="Proteomes" id="UP000617634">
    <property type="component" value="Unassembled WGS sequence"/>
</dbReference>
<feature type="transmembrane region" description="Helical" evidence="1">
    <location>
        <begin position="395"/>
        <end position="414"/>
    </location>
</feature>
<name>A0A931H9E2_9SPHN</name>
<gene>
    <name evidence="3" type="ORF">I5E68_01390</name>
</gene>
<evidence type="ECO:0000313" key="3">
    <source>
        <dbReference type="EMBL" id="MBH0111604.1"/>
    </source>
</evidence>
<keyword evidence="1" id="KW-0812">Transmembrane</keyword>
<evidence type="ECO:0000256" key="1">
    <source>
        <dbReference type="SAM" id="Phobius"/>
    </source>
</evidence>
<proteinExistence type="predicted"/>
<protein>
    <submittedName>
        <fullName evidence="3">DUF4178 domain-containing protein</fullName>
    </submittedName>
</protein>
<keyword evidence="1" id="KW-0472">Membrane</keyword>
<dbReference type="EMBL" id="JADZGI010000001">
    <property type="protein sequence ID" value="MBH0111604.1"/>
    <property type="molecule type" value="Genomic_DNA"/>
</dbReference>
<evidence type="ECO:0000259" key="2">
    <source>
        <dbReference type="Pfam" id="PF13785"/>
    </source>
</evidence>
<organism evidence="3 4">
    <name type="scientific">Novosphingobium aureum</name>
    <dbReference type="NCBI Taxonomy" id="2792964"/>
    <lineage>
        <taxon>Bacteria</taxon>
        <taxon>Pseudomonadati</taxon>
        <taxon>Pseudomonadota</taxon>
        <taxon>Alphaproteobacteria</taxon>
        <taxon>Sphingomonadales</taxon>
        <taxon>Sphingomonadaceae</taxon>
        <taxon>Novosphingobium</taxon>
    </lineage>
</organism>
<comment type="caution">
    <text evidence="3">The sequence shown here is derived from an EMBL/GenBank/DDBJ whole genome shotgun (WGS) entry which is preliminary data.</text>
</comment>
<feature type="domain" description="DUF4178" evidence="2">
    <location>
        <begin position="64"/>
        <end position="189"/>
    </location>
</feature>
<dbReference type="InterPro" id="IPR025235">
    <property type="entry name" value="DUF4178"/>
</dbReference>
<accession>A0A931H9E2</accession>
<keyword evidence="1" id="KW-1133">Transmembrane helix</keyword>
<sequence length="420" mass="47005">MSTPAQGPATVVCPHCGGTIDLRAAGYSVNLGCVYCGSLLDVSRPDVALIRKHDRAQARFAMDLGMRGTLFEREWAVIGAMRRKDNSGSWREYLLYNPYFGYRWLVEWEGEWQFGTMLLDLPEGDEDAVTWRGQRYERQWDPQVAVTGAVTGEFYWRVANGDRARCVSFERAGATLSREEVDGEVTWTQLVPVDADEIKQAFGLDGRRMSRAPGRSSLAGKPLGVENDDLPYMMLAGLGVAIVTLLFMVFIAGPVDRIEGSVAAPYGETLEGVQIGTLEVRRDWQFVRVKARGREFDNRWVDLDYALVSRETGQATGGYGLVEHYSGRDSDGRWTEGDRRSNILLGRLPRGTYDVYVDAAAHVWPRDGVPIYANGWVAAETLPVTIVAETGGLPWSNWFALVVLLFIWPGLIIWHRIRKS</sequence>
<feature type="transmembrane region" description="Helical" evidence="1">
    <location>
        <begin position="230"/>
        <end position="252"/>
    </location>
</feature>
<keyword evidence="4" id="KW-1185">Reference proteome</keyword>
<reference evidence="3" key="1">
    <citation type="submission" date="2020-11" db="EMBL/GenBank/DDBJ databases">
        <title>Novosphingobium aureum sp. nov., a marine bacterium isolated from sediment of a salt flat.</title>
        <authorList>
            <person name="Yoo Y."/>
            <person name="Kim J.-J."/>
        </authorList>
    </citation>
    <scope>NUCLEOTIDE SEQUENCE</scope>
    <source>
        <strain evidence="3">YJ-S2-02</strain>
    </source>
</reference>
<dbReference type="RefSeq" id="WP_197160057.1">
    <property type="nucleotide sequence ID" value="NZ_JADZGI010000001.1"/>
</dbReference>